<protein>
    <submittedName>
        <fullName evidence="2">Uncharacterized protein</fullName>
    </submittedName>
</protein>
<evidence type="ECO:0000256" key="1">
    <source>
        <dbReference type="SAM" id="Phobius"/>
    </source>
</evidence>
<keyword evidence="3" id="KW-1185">Reference proteome</keyword>
<organism evidence="2 3">
    <name type="scientific">Caproiciproducens galactitolivorans</name>
    <dbReference type="NCBI Taxonomy" id="642589"/>
    <lineage>
        <taxon>Bacteria</taxon>
        <taxon>Bacillati</taxon>
        <taxon>Bacillota</taxon>
        <taxon>Clostridia</taxon>
        <taxon>Eubacteriales</taxon>
        <taxon>Acutalibacteraceae</taxon>
        <taxon>Caproiciproducens</taxon>
    </lineage>
</organism>
<gene>
    <name evidence="2" type="ORF">CAGA_04580</name>
</gene>
<dbReference type="RefSeq" id="WP_135657267.1">
    <property type="nucleotide sequence ID" value="NZ_SRMQ01000001.1"/>
</dbReference>
<name>A0A4Z0YK70_9FIRM</name>
<dbReference type="Proteomes" id="UP000297714">
    <property type="component" value="Unassembled WGS sequence"/>
</dbReference>
<dbReference type="EMBL" id="SRMQ01000001">
    <property type="protein sequence ID" value="TGJ78046.1"/>
    <property type="molecule type" value="Genomic_DNA"/>
</dbReference>
<keyword evidence="1" id="KW-0812">Transmembrane</keyword>
<sequence length="228" mass="26003">MKRKSRIGNEKFLIASFFIALPIIVAACTGYLCRSSFWYAYMGYCGTTFLGFVAFFQNELRNKDDADLNAADTLCPFLEVSKIIGKDKKEAVFEDNHYVAVNSKSAKVFVRNIGQGIASGLTYEPKMYLGGRPTIRIKDDETKCYSVQAGDVLEIALSVAGTEKNINKLMEQEIFYQNIIGYRYSQIITYKLVEEFDQTDEEECSRTVNLYIYNMSSQKRLGMEDKKK</sequence>
<keyword evidence="1" id="KW-0472">Membrane</keyword>
<accession>A0A4Z0YK70</accession>
<evidence type="ECO:0000313" key="3">
    <source>
        <dbReference type="Proteomes" id="UP000297714"/>
    </source>
</evidence>
<keyword evidence="1" id="KW-1133">Transmembrane helix</keyword>
<feature type="transmembrane region" description="Helical" evidence="1">
    <location>
        <begin position="38"/>
        <end position="56"/>
    </location>
</feature>
<comment type="caution">
    <text evidence="2">The sequence shown here is derived from an EMBL/GenBank/DDBJ whole genome shotgun (WGS) entry which is preliminary data.</text>
</comment>
<proteinExistence type="predicted"/>
<feature type="transmembrane region" description="Helical" evidence="1">
    <location>
        <begin position="12"/>
        <end position="32"/>
    </location>
</feature>
<dbReference type="AlphaFoldDB" id="A0A4Z0YK70"/>
<reference evidence="2 3" key="1">
    <citation type="submission" date="2019-04" db="EMBL/GenBank/DDBJ databases">
        <authorList>
            <person name="Poehlein A."/>
            <person name="Bengelsdorf F.R."/>
            <person name="Duerre P."/>
            <person name="Daniel R."/>
        </authorList>
    </citation>
    <scope>NUCLEOTIDE SEQUENCE [LARGE SCALE GENOMIC DNA]</scope>
    <source>
        <strain evidence="2 3">BS-1</strain>
    </source>
</reference>
<dbReference type="PROSITE" id="PS51257">
    <property type="entry name" value="PROKAR_LIPOPROTEIN"/>
    <property type="match status" value="1"/>
</dbReference>
<evidence type="ECO:0000313" key="2">
    <source>
        <dbReference type="EMBL" id="TGJ78046.1"/>
    </source>
</evidence>